<reference evidence="2" key="1">
    <citation type="journal article" date="2023" name="Int. J. Syst. Evol. Microbiol.">
        <title>Sinisalibacter aestuarii sp. nov., isolated from estuarine sediment of the Arakawa River.</title>
        <authorList>
            <person name="Arafat S.T."/>
            <person name="Hirano S."/>
            <person name="Sato A."/>
            <person name="Takeuchi K."/>
            <person name="Yasuda T."/>
            <person name="Terahara T."/>
            <person name="Hamada M."/>
            <person name="Kobayashi T."/>
        </authorList>
    </citation>
    <scope>NUCLEOTIDE SEQUENCE</scope>
    <source>
        <strain evidence="2">B-399</strain>
    </source>
</reference>
<dbReference type="InterPro" id="IPR016032">
    <property type="entry name" value="Sig_transdc_resp-reg_C-effctor"/>
</dbReference>
<dbReference type="EMBL" id="BROH01000007">
    <property type="protein sequence ID" value="GKY88620.1"/>
    <property type="molecule type" value="Genomic_DNA"/>
</dbReference>
<dbReference type="Gene3D" id="1.10.10.10">
    <property type="entry name" value="Winged helix-like DNA-binding domain superfamily/Winged helix DNA-binding domain"/>
    <property type="match status" value="1"/>
</dbReference>
<sequence length="262" mass="28472">MPLPEALRKFADRFGSDLIAVTRVDHSGPGRAARGGAGDRVSHARIVAYDRRANLSEEIGGFRVSYAEAVCGEYLATSKAGSVWHARRADFDHVLRLRAPLLQRRLNETVVVPLEHHVTSSDYLEMHFANEVGASMLDRLGLVAPTLSESWKRRAFGILSKNVLAARRGMAGGKAEDYAAPILGIGNEYRLSRSEYRVCLLLSRGLNNDGLLDELSISLSTLRTHLRNIYAKTGAGSQAELVQRLLVPVLAPPIGAGGVHVA</sequence>
<dbReference type="PRINTS" id="PR00038">
    <property type="entry name" value="HTHLUXR"/>
</dbReference>
<name>A0ABQ5LUG2_9RHOB</name>
<evidence type="ECO:0000259" key="1">
    <source>
        <dbReference type="SMART" id="SM00421"/>
    </source>
</evidence>
<keyword evidence="3" id="KW-1185">Reference proteome</keyword>
<dbReference type="Proteomes" id="UP001144205">
    <property type="component" value="Unassembled WGS sequence"/>
</dbReference>
<accession>A0ABQ5LUG2</accession>
<evidence type="ECO:0000313" key="3">
    <source>
        <dbReference type="Proteomes" id="UP001144205"/>
    </source>
</evidence>
<dbReference type="SUPFAM" id="SSF46894">
    <property type="entry name" value="C-terminal effector domain of the bipartite response regulators"/>
    <property type="match status" value="1"/>
</dbReference>
<proteinExistence type="predicted"/>
<dbReference type="InterPro" id="IPR000792">
    <property type="entry name" value="Tscrpt_reg_LuxR_C"/>
</dbReference>
<evidence type="ECO:0000313" key="2">
    <source>
        <dbReference type="EMBL" id="GKY88620.1"/>
    </source>
</evidence>
<protein>
    <recommendedName>
        <fullName evidence="1">HTH luxR-type domain-containing protein</fullName>
    </recommendedName>
</protein>
<organism evidence="2 3">
    <name type="scientific">Sinisalibacter aestuarii</name>
    <dbReference type="NCBI Taxonomy" id="2949426"/>
    <lineage>
        <taxon>Bacteria</taxon>
        <taxon>Pseudomonadati</taxon>
        <taxon>Pseudomonadota</taxon>
        <taxon>Alphaproteobacteria</taxon>
        <taxon>Rhodobacterales</taxon>
        <taxon>Roseobacteraceae</taxon>
        <taxon>Sinisalibacter</taxon>
    </lineage>
</organism>
<dbReference type="Pfam" id="PF00196">
    <property type="entry name" value="GerE"/>
    <property type="match status" value="1"/>
</dbReference>
<dbReference type="SMART" id="SM00421">
    <property type="entry name" value="HTH_LUXR"/>
    <property type="match status" value="1"/>
</dbReference>
<gene>
    <name evidence="2" type="ORF">STA1M1_24890</name>
</gene>
<dbReference type="InterPro" id="IPR036388">
    <property type="entry name" value="WH-like_DNA-bd_sf"/>
</dbReference>
<comment type="caution">
    <text evidence="2">The sequence shown here is derived from an EMBL/GenBank/DDBJ whole genome shotgun (WGS) entry which is preliminary data.</text>
</comment>
<feature type="domain" description="HTH luxR-type" evidence="1">
    <location>
        <begin position="188"/>
        <end position="245"/>
    </location>
</feature>